<dbReference type="RefSeq" id="WP_123212836.1">
    <property type="nucleotide sequence ID" value="NZ_RJVO01000009.1"/>
</dbReference>
<protein>
    <submittedName>
        <fullName evidence="2">Lysophospholipase</fullName>
    </submittedName>
</protein>
<evidence type="ECO:0000313" key="2">
    <source>
        <dbReference type="EMBL" id="ROH86441.1"/>
    </source>
</evidence>
<sequence>MPTSAQHHLLPDGQRAWVYAWECAHRPKGVVQIVHGMAEHGGRYARLAALLNAKGFAVYAQDLPGHGQTAPDTASLGHFGAGSEWGTALAAINGVRALIEREQPGVPLFLLGHSMGSFLTQHYLVEHGEGLAGAILSATSASMGPLRALGERLMRAEAKLLGADHRSALAELMTFKDFNRKFRPTRTGSDWLSRDPAEVDAYVADPYCGFRCSASLWAELLHAGKLLTAPERLVRVPNALPVLLLAGSEDPVCQNGLGSHQLASAYRMAGLEFIEIKVYPGARHELLNETCRDEVSQDLLEWLLSRIALKVVGIDDEAPRLPSVEA</sequence>
<evidence type="ECO:0000313" key="3">
    <source>
        <dbReference type="Proteomes" id="UP000282106"/>
    </source>
</evidence>
<dbReference type="Gene3D" id="3.40.50.1820">
    <property type="entry name" value="alpha/beta hydrolase"/>
    <property type="match status" value="1"/>
</dbReference>
<comment type="caution">
    <text evidence="2">The sequence shown here is derived from an EMBL/GenBank/DDBJ whole genome shotgun (WGS) entry which is preliminary data.</text>
</comment>
<dbReference type="Proteomes" id="UP000282106">
    <property type="component" value="Unassembled WGS sequence"/>
</dbReference>
<keyword evidence="3" id="KW-1185">Reference proteome</keyword>
<dbReference type="Pfam" id="PF12146">
    <property type="entry name" value="Hydrolase_4"/>
    <property type="match status" value="1"/>
</dbReference>
<dbReference type="AlphaFoldDB" id="A0A3N0V1M9"/>
<gene>
    <name evidence="2" type="ORF">ED208_15505</name>
</gene>
<name>A0A3N0V1M9_9GAMM</name>
<reference evidence="2 3" key="1">
    <citation type="submission" date="2018-10" db="EMBL/GenBank/DDBJ databases">
        <authorList>
            <person name="Chen W.-M."/>
        </authorList>
    </citation>
    <scope>NUCLEOTIDE SEQUENCE [LARGE SCALE GENOMIC DNA]</scope>
    <source>
        <strain evidence="2 3">THS-13</strain>
    </source>
</reference>
<dbReference type="SUPFAM" id="SSF53474">
    <property type="entry name" value="alpha/beta-Hydrolases"/>
    <property type="match status" value="1"/>
</dbReference>
<evidence type="ECO:0000259" key="1">
    <source>
        <dbReference type="Pfam" id="PF12146"/>
    </source>
</evidence>
<feature type="domain" description="Serine aminopeptidase S33" evidence="1">
    <location>
        <begin position="26"/>
        <end position="290"/>
    </location>
</feature>
<dbReference type="InterPro" id="IPR022742">
    <property type="entry name" value="Hydrolase_4"/>
</dbReference>
<dbReference type="PANTHER" id="PTHR11614">
    <property type="entry name" value="PHOSPHOLIPASE-RELATED"/>
    <property type="match status" value="1"/>
</dbReference>
<organism evidence="2 3">
    <name type="scientific">Stagnimonas aquatica</name>
    <dbReference type="NCBI Taxonomy" id="2689987"/>
    <lineage>
        <taxon>Bacteria</taxon>
        <taxon>Pseudomonadati</taxon>
        <taxon>Pseudomonadota</taxon>
        <taxon>Gammaproteobacteria</taxon>
        <taxon>Nevskiales</taxon>
        <taxon>Nevskiaceae</taxon>
        <taxon>Stagnimonas</taxon>
    </lineage>
</organism>
<dbReference type="InterPro" id="IPR051044">
    <property type="entry name" value="MAG_DAG_Lipase"/>
</dbReference>
<accession>A0A3N0V1M9</accession>
<proteinExistence type="predicted"/>
<dbReference type="EMBL" id="RJVO01000009">
    <property type="protein sequence ID" value="ROH86441.1"/>
    <property type="molecule type" value="Genomic_DNA"/>
</dbReference>
<dbReference type="InParanoid" id="A0A3N0V1M9"/>
<dbReference type="InterPro" id="IPR029058">
    <property type="entry name" value="AB_hydrolase_fold"/>
</dbReference>